<evidence type="ECO:0000256" key="2">
    <source>
        <dbReference type="ARBA" id="ARBA00022527"/>
    </source>
</evidence>
<comment type="catalytic activity">
    <reaction evidence="7">
        <text>L-threonyl-[protein] + ATP = O-phospho-L-threonyl-[protein] + ADP + H(+)</text>
        <dbReference type="Rhea" id="RHEA:46608"/>
        <dbReference type="Rhea" id="RHEA-COMP:11060"/>
        <dbReference type="Rhea" id="RHEA-COMP:11605"/>
        <dbReference type="ChEBI" id="CHEBI:15378"/>
        <dbReference type="ChEBI" id="CHEBI:30013"/>
        <dbReference type="ChEBI" id="CHEBI:30616"/>
        <dbReference type="ChEBI" id="CHEBI:61977"/>
        <dbReference type="ChEBI" id="CHEBI:456216"/>
        <dbReference type="EC" id="2.7.11.1"/>
    </reaction>
</comment>
<sequence length="167" mass="19743">MYLFALILLARVSLQGDKIAVKRLSKTSHQGLKEFKNEVKLTAKLQHINLVRLFGFCTERGEKMLIYEYMPNKSLDLYLFDPNRRLKLNWEQRILIIEGIAQGLLYLQEYSNFTIIHRDIKASNILLDNKMKPKISDFGWQELCRRNARKPKQAILLEHMAMYLLNM</sequence>
<evidence type="ECO:0000256" key="8">
    <source>
        <dbReference type="ARBA" id="ARBA00048679"/>
    </source>
</evidence>
<dbReference type="FunFam" id="3.30.200.20:FF:000924">
    <property type="entry name" value="Uncharacterized protein"/>
    <property type="match status" value="1"/>
</dbReference>
<dbReference type="Gene3D" id="3.30.200.20">
    <property type="entry name" value="Phosphorylase Kinase, domain 1"/>
    <property type="match status" value="1"/>
</dbReference>
<dbReference type="EMBL" id="JAAGAX010000006">
    <property type="protein sequence ID" value="KAF2310400.1"/>
    <property type="molecule type" value="Genomic_DNA"/>
</dbReference>
<evidence type="ECO:0000313" key="11">
    <source>
        <dbReference type="EMBL" id="KAF2310400.1"/>
    </source>
</evidence>
<protein>
    <recommendedName>
        <fullName evidence="1">non-specific serine/threonine protein kinase</fullName>
        <ecNumber evidence="1">2.7.11.1</ecNumber>
    </recommendedName>
</protein>
<comment type="caution">
    <text evidence="11">The sequence shown here is derived from an EMBL/GenBank/DDBJ whole genome shotgun (WGS) entry which is preliminary data.</text>
</comment>
<keyword evidence="4" id="KW-0547">Nucleotide-binding</keyword>
<evidence type="ECO:0000256" key="1">
    <source>
        <dbReference type="ARBA" id="ARBA00012513"/>
    </source>
</evidence>
<evidence type="ECO:0000256" key="6">
    <source>
        <dbReference type="ARBA" id="ARBA00022840"/>
    </source>
</evidence>
<dbReference type="InterPro" id="IPR001245">
    <property type="entry name" value="Ser-Thr/Tyr_kinase_cat_dom"/>
</dbReference>
<dbReference type="InterPro" id="IPR008271">
    <property type="entry name" value="Ser/Thr_kinase_AS"/>
</dbReference>
<organism evidence="11 12">
    <name type="scientific">Hevea brasiliensis</name>
    <name type="common">Para rubber tree</name>
    <name type="synonym">Siphonia brasiliensis</name>
    <dbReference type="NCBI Taxonomy" id="3981"/>
    <lineage>
        <taxon>Eukaryota</taxon>
        <taxon>Viridiplantae</taxon>
        <taxon>Streptophyta</taxon>
        <taxon>Embryophyta</taxon>
        <taxon>Tracheophyta</taxon>
        <taxon>Spermatophyta</taxon>
        <taxon>Magnoliopsida</taxon>
        <taxon>eudicotyledons</taxon>
        <taxon>Gunneridae</taxon>
        <taxon>Pentapetalae</taxon>
        <taxon>rosids</taxon>
        <taxon>fabids</taxon>
        <taxon>Malpighiales</taxon>
        <taxon>Euphorbiaceae</taxon>
        <taxon>Crotonoideae</taxon>
        <taxon>Micrandreae</taxon>
        <taxon>Hevea</taxon>
    </lineage>
</organism>
<gene>
    <name evidence="11" type="ORF">GH714_009099</name>
</gene>
<reference evidence="11 12" key="1">
    <citation type="journal article" date="2020" name="Mol. Plant">
        <title>The Chromosome-Based Rubber Tree Genome Provides New Insights into Spurge Genome Evolution and Rubber Biosynthesis.</title>
        <authorList>
            <person name="Liu J."/>
            <person name="Shi C."/>
            <person name="Shi C.C."/>
            <person name="Li W."/>
            <person name="Zhang Q.J."/>
            <person name="Zhang Y."/>
            <person name="Li K."/>
            <person name="Lu H.F."/>
            <person name="Shi C."/>
            <person name="Zhu S.T."/>
            <person name="Xiao Z.Y."/>
            <person name="Nan H."/>
            <person name="Yue Y."/>
            <person name="Zhu X.G."/>
            <person name="Wu Y."/>
            <person name="Hong X.N."/>
            <person name="Fan G.Y."/>
            <person name="Tong Y."/>
            <person name="Zhang D."/>
            <person name="Mao C.L."/>
            <person name="Liu Y.L."/>
            <person name="Hao S.J."/>
            <person name="Liu W.Q."/>
            <person name="Lv M.Q."/>
            <person name="Zhang H.B."/>
            <person name="Liu Y."/>
            <person name="Hu-Tang G.R."/>
            <person name="Wang J.P."/>
            <person name="Wang J.H."/>
            <person name="Sun Y.H."/>
            <person name="Ni S.B."/>
            <person name="Chen W.B."/>
            <person name="Zhang X.C."/>
            <person name="Jiao Y.N."/>
            <person name="Eichler E.E."/>
            <person name="Li G.H."/>
            <person name="Liu X."/>
            <person name="Gao L.Z."/>
        </authorList>
    </citation>
    <scope>NUCLEOTIDE SEQUENCE [LARGE SCALE GENOMIC DNA]</scope>
    <source>
        <strain evidence="12">cv. GT1</strain>
        <tissue evidence="11">Leaf</tissue>
    </source>
</reference>
<feature type="signal peptide" evidence="9">
    <location>
        <begin position="1"/>
        <end position="16"/>
    </location>
</feature>
<name>A0A6A6M9Q7_HEVBR</name>
<evidence type="ECO:0000256" key="5">
    <source>
        <dbReference type="ARBA" id="ARBA00022777"/>
    </source>
</evidence>
<dbReference type="GO" id="GO:0005524">
    <property type="term" value="F:ATP binding"/>
    <property type="evidence" value="ECO:0007669"/>
    <property type="project" value="UniProtKB-KW"/>
</dbReference>
<comment type="catalytic activity">
    <reaction evidence="8">
        <text>L-seryl-[protein] + ATP = O-phospho-L-seryl-[protein] + ADP + H(+)</text>
        <dbReference type="Rhea" id="RHEA:17989"/>
        <dbReference type="Rhea" id="RHEA-COMP:9863"/>
        <dbReference type="Rhea" id="RHEA-COMP:11604"/>
        <dbReference type="ChEBI" id="CHEBI:15378"/>
        <dbReference type="ChEBI" id="CHEBI:29999"/>
        <dbReference type="ChEBI" id="CHEBI:30616"/>
        <dbReference type="ChEBI" id="CHEBI:83421"/>
        <dbReference type="ChEBI" id="CHEBI:456216"/>
        <dbReference type="EC" id="2.7.11.1"/>
    </reaction>
</comment>
<dbReference type="Proteomes" id="UP000467840">
    <property type="component" value="Chromosome 14"/>
</dbReference>
<keyword evidence="3" id="KW-0808">Transferase</keyword>
<dbReference type="PANTHER" id="PTHR27002">
    <property type="entry name" value="RECEPTOR-LIKE SERINE/THREONINE-PROTEIN KINASE SD1-8"/>
    <property type="match status" value="1"/>
</dbReference>
<dbReference type="GO" id="GO:0005886">
    <property type="term" value="C:plasma membrane"/>
    <property type="evidence" value="ECO:0007669"/>
    <property type="project" value="TreeGrafter"/>
</dbReference>
<dbReference type="Pfam" id="PF07714">
    <property type="entry name" value="PK_Tyr_Ser-Thr"/>
    <property type="match status" value="1"/>
</dbReference>
<evidence type="ECO:0000256" key="3">
    <source>
        <dbReference type="ARBA" id="ARBA00022679"/>
    </source>
</evidence>
<proteinExistence type="predicted"/>
<dbReference type="SUPFAM" id="SSF56112">
    <property type="entry name" value="Protein kinase-like (PK-like)"/>
    <property type="match status" value="1"/>
</dbReference>
<dbReference type="PROSITE" id="PS00108">
    <property type="entry name" value="PROTEIN_KINASE_ST"/>
    <property type="match status" value="1"/>
</dbReference>
<evidence type="ECO:0000256" key="7">
    <source>
        <dbReference type="ARBA" id="ARBA00047899"/>
    </source>
</evidence>
<evidence type="ECO:0000259" key="10">
    <source>
        <dbReference type="PROSITE" id="PS50011"/>
    </source>
</evidence>
<keyword evidence="2" id="KW-0723">Serine/threonine-protein kinase</keyword>
<evidence type="ECO:0000256" key="4">
    <source>
        <dbReference type="ARBA" id="ARBA00022741"/>
    </source>
</evidence>
<feature type="domain" description="Protein kinase" evidence="10">
    <location>
        <begin position="1"/>
        <end position="167"/>
    </location>
</feature>
<dbReference type="AlphaFoldDB" id="A0A6A6M9Q7"/>
<keyword evidence="5" id="KW-0418">Kinase</keyword>
<dbReference type="EC" id="2.7.11.1" evidence="1"/>
<dbReference type="GO" id="GO:0004674">
    <property type="term" value="F:protein serine/threonine kinase activity"/>
    <property type="evidence" value="ECO:0007669"/>
    <property type="project" value="UniProtKB-KW"/>
</dbReference>
<dbReference type="InterPro" id="IPR011009">
    <property type="entry name" value="Kinase-like_dom_sf"/>
</dbReference>
<evidence type="ECO:0000256" key="9">
    <source>
        <dbReference type="SAM" id="SignalP"/>
    </source>
</evidence>
<dbReference type="InterPro" id="IPR000719">
    <property type="entry name" value="Prot_kinase_dom"/>
</dbReference>
<dbReference type="FunFam" id="1.10.510.10:FF:001023">
    <property type="entry name" value="Os07g0541700 protein"/>
    <property type="match status" value="1"/>
</dbReference>
<keyword evidence="6" id="KW-0067">ATP-binding</keyword>
<keyword evidence="9" id="KW-0732">Signal</keyword>
<dbReference type="Gene3D" id="1.10.510.10">
    <property type="entry name" value="Transferase(Phosphotransferase) domain 1"/>
    <property type="match status" value="1"/>
</dbReference>
<keyword evidence="12" id="KW-1185">Reference proteome</keyword>
<dbReference type="SMART" id="SM00220">
    <property type="entry name" value="S_TKc"/>
    <property type="match status" value="1"/>
</dbReference>
<dbReference type="PANTHER" id="PTHR27002:SF559">
    <property type="entry name" value="CYSTEINE-RICH RLK (RECEPTOR-LIKE KINASE) PROTEIN"/>
    <property type="match status" value="1"/>
</dbReference>
<evidence type="ECO:0000313" key="12">
    <source>
        <dbReference type="Proteomes" id="UP000467840"/>
    </source>
</evidence>
<accession>A0A6A6M9Q7</accession>
<dbReference type="PROSITE" id="PS50011">
    <property type="entry name" value="PROTEIN_KINASE_DOM"/>
    <property type="match status" value="1"/>
</dbReference>
<feature type="chain" id="PRO_5025536865" description="non-specific serine/threonine protein kinase" evidence="9">
    <location>
        <begin position="17"/>
        <end position="167"/>
    </location>
</feature>